<name>A0A223I0F0_THETR</name>
<evidence type="ECO:0000313" key="3">
    <source>
        <dbReference type="Proteomes" id="UP000214975"/>
    </source>
</evidence>
<protein>
    <submittedName>
        <fullName evidence="2">Cytochrome c oxidase subunit IV</fullName>
    </submittedName>
</protein>
<evidence type="ECO:0000256" key="1">
    <source>
        <dbReference type="SAM" id="SignalP"/>
    </source>
</evidence>
<keyword evidence="1" id="KW-0732">Signal</keyword>
<evidence type="ECO:0000313" key="2">
    <source>
        <dbReference type="EMBL" id="AST58216.1"/>
    </source>
</evidence>
<dbReference type="SUPFAM" id="SSF53850">
    <property type="entry name" value="Periplasmic binding protein-like II"/>
    <property type="match status" value="1"/>
</dbReference>
<feature type="chain" id="PRO_5039300274" evidence="1">
    <location>
        <begin position="24"/>
        <end position="582"/>
    </location>
</feature>
<dbReference type="EMBL" id="CP016893">
    <property type="protein sequence ID" value="AST58216.1"/>
    <property type="molecule type" value="Genomic_DNA"/>
</dbReference>
<dbReference type="Proteomes" id="UP000214975">
    <property type="component" value="Chromosome"/>
</dbReference>
<sequence length="582" mass="64961">MKMKKIIAILATSAMVLFTLAGCAPKITQTKTNNSNAVSDNAKEGDIASIKPKNPITLTVYSQLANFQGEQTGWFAKVLLDKFNVKLNIVKDGDGVFATRLESGNLGDIVVFGNDSTDYQTAVKAGALLDWNKDNLLDDYGPYIKAHMQMALEKNKSISGGHVYGFGHDVGSTATEHSAPFYGPFIRWDLYKQLGYPKINTLEDFIPLLEKMQQLAPTSDTGKKTYGVSLFKDWDGNMVMFVKATAALYGWDEFGFGLYNVNTGEYQDALKPGGEYLRMLKFYNTLYQKGLLDPNSMTQTFDDVTQTYKTGGAFFNIFDFMSSAIYNTPDHLKAGKAMMLLVASDQKNVAYGLNMYGGNRVWTIGAKTQYPELCMAIINWLSTPEGVMTNNYGPKGVTWDYDKEGRPILTQLGEKAMSDGNTELPAPYSGKFSDGVDEINNTTWAIDSKNPDAKNGDTYNYKFWETRQSLPVSSIEQDWRDKMGVPNLDQYLVKNNQLAISLGTTYSATPMSNELTTTWNQVKQIIVNGSWKAIYAKSDAEFDSIVKDMTNQAYAHGYEDCVKYQQHEAEIRKSLDDKVRSK</sequence>
<dbReference type="PROSITE" id="PS51257">
    <property type="entry name" value="PROKAR_LIPOPROTEIN"/>
    <property type="match status" value="1"/>
</dbReference>
<reference evidence="2 3" key="1">
    <citation type="submission" date="2016-08" db="EMBL/GenBank/DDBJ databases">
        <title>A novel genetic cassette of butanologenic Thermoanaerobacterium thermosaccharolyticum that directly convert cellulose to butanol.</title>
        <authorList>
            <person name="Li T."/>
            <person name="He J."/>
        </authorList>
    </citation>
    <scope>NUCLEOTIDE SEQUENCE [LARGE SCALE GENOMIC DNA]</scope>
    <source>
        <strain evidence="2 3">TG57</strain>
    </source>
</reference>
<dbReference type="RefSeq" id="WP_094397618.1">
    <property type="nucleotide sequence ID" value="NZ_CP016893.1"/>
</dbReference>
<feature type="signal peptide" evidence="1">
    <location>
        <begin position="1"/>
        <end position="23"/>
    </location>
</feature>
<proteinExistence type="predicted"/>
<organism evidence="2 3">
    <name type="scientific">Thermoanaerobacterium thermosaccharolyticum</name>
    <name type="common">Clostridium thermosaccharolyticum</name>
    <dbReference type="NCBI Taxonomy" id="1517"/>
    <lineage>
        <taxon>Bacteria</taxon>
        <taxon>Bacillati</taxon>
        <taxon>Bacillota</taxon>
        <taxon>Clostridia</taxon>
        <taxon>Thermoanaerobacterales</taxon>
        <taxon>Thermoanaerobacteraceae</taxon>
        <taxon>Thermoanaerobacterium</taxon>
    </lineage>
</organism>
<dbReference type="Gene3D" id="3.40.190.10">
    <property type="entry name" value="Periplasmic binding protein-like II"/>
    <property type="match status" value="2"/>
</dbReference>
<accession>A0A223I0F0</accession>
<dbReference type="AlphaFoldDB" id="A0A223I0F0"/>
<gene>
    <name evidence="2" type="ORF">Thert_02301</name>
</gene>